<dbReference type="RefSeq" id="WP_109035976.1">
    <property type="nucleotide sequence ID" value="NZ_CP029210.1"/>
</dbReference>
<protein>
    <submittedName>
        <fullName evidence="1">Uncharacterized protein</fullName>
    </submittedName>
</protein>
<keyword evidence="2" id="KW-1185">Reference proteome</keyword>
<dbReference type="AlphaFoldDB" id="A0A2U8FSE0"/>
<organism evidence="1 2">
    <name type="scientific">Aquabacterium olei</name>
    <dbReference type="NCBI Taxonomy" id="1296669"/>
    <lineage>
        <taxon>Bacteria</taxon>
        <taxon>Pseudomonadati</taxon>
        <taxon>Pseudomonadota</taxon>
        <taxon>Betaproteobacteria</taxon>
        <taxon>Burkholderiales</taxon>
        <taxon>Aquabacterium</taxon>
    </lineage>
</organism>
<evidence type="ECO:0000313" key="2">
    <source>
        <dbReference type="Proteomes" id="UP000244892"/>
    </source>
</evidence>
<name>A0A2U8FSE0_9BURK</name>
<dbReference type="Proteomes" id="UP000244892">
    <property type="component" value="Chromosome"/>
</dbReference>
<sequence>MTEKNSTQPMGLRAYWKHVGTDNAKKVAEKVETSWGYFRAMAYGQKRPSYDMAKNLIAAAQAVTPGWAPDLELLMEGPPKPLTNGRRGRPSAAFLASQAAQGRGAAA</sequence>
<gene>
    <name evidence="1" type="ORF">DEH84_06895</name>
</gene>
<proteinExistence type="predicted"/>
<reference evidence="1 2" key="1">
    <citation type="submission" date="2018-05" db="EMBL/GenBank/DDBJ databases">
        <title>complete genome sequence of Aquabacterium olei NBRC 110486.</title>
        <authorList>
            <person name="Tang B."/>
            <person name="Chang J."/>
            <person name="Zhang L."/>
            <person name="Yang H."/>
        </authorList>
    </citation>
    <scope>NUCLEOTIDE SEQUENCE [LARGE SCALE GENOMIC DNA]</scope>
    <source>
        <strain evidence="1 2">NBRC 110486</strain>
    </source>
</reference>
<dbReference type="KEGG" id="aon:DEH84_06895"/>
<accession>A0A2U8FSE0</accession>
<dbReference type="EMBL" id="CP029210">
    <property type="protein sequence ID" value="AWI53186.1"/>
    <property type="molecule type" value="Genomic_DNA"/>
</dbReference>
<evidence type="ECO:0000313" key="1">
    <source>
        <dbReference type="EMBL" id="AWI53186.1"/>
    </source>
</evidence>